<evidence type="ECO:0008006" key="6">
    <source>
        <dbReference type="Google" id="ProtNLM"/>
    </source>
</evidence>
<dbReference type="AlphaFoldDB" id="A0A1E4T856"/>
<dbReference type="GO" id="GO:0005737">
    <property type="term" value="C:cytoplasm"/>
    <property type="evidence" value="ECO:0007669"/>
    <property type="project" value="UniProtKB-SubCell"/>
</dbReference>
<evidence type="ECO:0000256" key="3">
    <source>
        <dbReference type="ARBA" id="ARBA00038145"/>
    </source>
</evidence>
<reference evidence="5" key="1">
    <citation type="submission" date="2016-04" db="EMBL/GenBank/DDBJ databases">
        <title>Comparative genomics of biotechnologically important yeasts.</title>
        <authorList>
            <consortium name="DOE Joint Genome Institute"/>
            <person name="Riley R."/>
            <person name="Haridas S."/>
            <person name="Wolfe K.H."/>
            <person name="Lopes M.R."/>
            <person name="Hittinger C.T."/>
            <person name="Goker M."/>
            <person name="Salamov A."/>
            <person name="Wisecaver J."/>
            <person name="Long T.M."/>
            <person name="Aerts A.L."/>
            <person name="Barry K."/>
            <person name="Choi C."/>
            <person name="Clum A."/>
            <person name="Coughlan A.Y."/>
            <person name="Deshpande S."/>
            <person name="Douglass A.P."/>
            <person name="Hanson S.J."/>
            <person name="Klenk H.-P."/>
            <person name="Labutti K."/>
            <person name="Lapidus A."/>
            <person name="Lindquist E."/>
            <person name="Lipzen A."/>
            <person name="Meier-Kolthoff J.P."/>
            <person name="Ohm R.A."/>
            <person name="Otillar R.P."/>
            <person name="Pangilinan J."/>
            <person name="Peng Y."/>
            <person name="Rokas A."/>
            <person name="Rosa C.A."/>
            <person name="Scheuner C."/>
            <person name="Sibirny A.A."/>
            <person name="Slot J.C."/>
            <person name="Stielow J.B."/>
            <person name="Sun H."/>
            <person name="Kurtzman C.P."/>
            <person name="Blackwell M."/>
            <person name="Grigoriev I.V."/>
            <person name="Jeffries T.W."/>
        </authorList>
    </citation>
    <scope>NUCLEOTIDE SEQUENCE [LARGE SCALE GENOMIC DNA]</scope>
    <source>
        <strain evidence="5">NRRL YB-2248</strain>
    </source>
</reference>
<comment type="subcellular location">
    <subcellularLocation>
        <location evidence="1">Cytoplasm</location>
    </subcellularLocation>
</comment>
<proteinExistence type="inferred from homology"/>
<dbReference type="InterPro" id="IPR001680">
    <property type="entry name" value="WD40_rpt"/>
</dbReference>
<dbReference type="EMBL" id="KV453847">
    <property type="protein sequence ID" value="ODV87947.1"/>
    <property type="molecule type" value="Genomic_DNA"/>
</dbReference>
<organism evidence="4 5">
    <name type="scientific">[Candida] arabinofermentans NRRL YB-2248</name>
    <dbReference type="NCBI Taxonomy" id="983967"/>
    <lineage>
        <taxon>Eukaryota</taxon>
        <taxon>Fungi</taxon>
        <taxon>Dikarya</taxon>
        <taxon>Ascomycota</taxon>
        <taxon>Saccharomycotina</taxon>
        <taxon>Pichiomycetes</taxon>
        <taxon>Pichiales</taxon>
        <taxon>Pichiaceae</taxon>
        <taxon>Ogataea</taxon>
        <taxon>Ogataea/Candida clade</taxon>
    </lineage>
</organism>
<dbReference type="InterPro" id="IPR036322">
    <property type="entry name" value="WD40_repeat_dom_sf"/>
</dbReference>
<dbReference type="GO" id="GO:0071013">
    <property type="term" value="C:catalytic step 2 spliceosome"/>
    <property type="evidence" value="ECO:0007669"/>
    <property type="project" value="TreeGrafter"/>
</dbReference>
<comment type="similarity">
    <text evidence="3">Belongs to the WD repeat MORG1 family.</text>
</comment>
<evidence type="ECO:0000256" key="1">
    <source>
        <dbReference type="ARBA" id="ARBA00004496"/>
    </source>
</evidence>
<dbReference type="STRING" id="983967.A0A1E4T856"/>
<dbReference type="Proteomes" id="UP000094801">
    <property type="component" value="Unassembled WGS sequence"/>
</dbReference>
<keyword evidence="5" id="KW-1185">Reference proteome</keyword>
<dbReference type="InterPro" id="IPR015943">
    <property type="entry name" value="WD40/YVTN_repeat-like_dom_sf"/>
</dbReference>
<dbReference type="Gene3D" id="2.130.10.10">
    <property type="entry name" value="YVTN repeat-like/Quinoprotein amine dehydrogenase"/>
    <property type="match status" value="1"/>
</dbReference>
<accession>A0A1E4T856</accession>
<dbReference type="Pfam" id="PF00400">
    <property type="entry name" value="WD40"/>
    <property type="match status" value="2"/>
</dbReference>
<dbReference type="SUPFAM" id="SSF50978">
    <property type="entry name" value="WD40 repeat-like"/>
    <property type="match status" value="1"/>
</dbReference>
<evidence type="ECO:0000313" key="5">
    <source>
        <dbReference type="Proteomes" id="UP000094801"/>
    </source>
</evidence>
<dbReference type="PANTHER" id="PTHR22842">
    <property type="entry name" value="WD40 REPEAT PROTEIN"/>
    <property type="match status" value="1"/>
</dbReference>
<dbReference type="PANTHER" id="PTHR22842:SF3">
    <property type="entry name" value="WD REPEAT DOMAIN-CONTAINING PROTEIN 83"/>
    <property type="match status" value="1"/>
</dbReference>
<gene>
    <name evidence="4" type="ORF">CANARDRAFT_20674</name>
</gene>
<protein>
    <recommendedName>
        <fullName evidence="6">Anaphase-promoting complex subunit 4 WD40 domain-containing protein</fullName>
    </recommendedName>
</protein>
<name>A0A1E4T856_9ASCO</name>
<evidence type="ECO:0000256" key="2">
    <source>
        <dbReference type="ARBA" id="ARBA00022490"/>
    </source>
</evidence>
<dbReference type="OrthoDB" id="4869960at2759"/>
<sequence>MESSLDFGLSRSELVLPRFVPHQYDRYLTCLTQSNSGNYLLTASQDDTTIKLWSISNVIQQENKLEGFSKPIGEFHNDTITPINDLSFNPYHNSTFACCSKDLTIFDVQSSTIINRYSATSDRDQFNQAKYLNENLILGCCNDMIEVYDLRQQYTKSGGYKVKSLGSFQDHTDDITSICISDVNRHQFVSAGKDGRINQYDLRNSKCITLDMEYIYDEYGKGGITQLESSKLKNDDGVIFAKFFGVGRVVGINFKKVGNEIVEQVDGFGGPNISYRTDFQLIEQNGNGLCIIVGDDFENGVFRASVLPGDADAVTGESTARDSLSGGGGGAWYSANFARHTASTTEYSTEEERFISKISYSEGNKTGVLASSNGECFIFSYSDLE</sequence>
<dbReference type="InterPro" id="IPR051980">
    <property type="entry name" value="WD_repeat_MORG1"/>
</dbReference>
<dbReference type="GO" id="GO:0000398">
    <property type="term" value="P:mRNA splicing, via spliceosome"/>
    <property type="evidence" value="ECO:0007669"/>
    <property type="project" value="TreeGrafter"/>
</dbReference>
<evidence type="ECO:0000313" key="4">
    <source>
        <dbReference type="EMBL" id="ODV87947.1"/>
    </source>
</evidence>
<keyword evidence="2" id="KW-0963">Cytoplasm</keyword>
<dbReference type="SMART" id="SM00320">
    <property type="entry name" value="WD40"/>
    <property type="match status" value="3"/>
</dbReference>